<dbReference type="GO" id="GO:0010605">
    <property type="term" value="P:negative regulation of macromolecule metabolic process"/>
    <property type="evidence" value="ECO:0007669"/>
    <property type="project" value="UniProtKB-ARBA"/>
</dbReference>
<reference evidence="13" key="1">
    <citation type="journal article" date="2020" name="Stud. Mycol.">
        <title>101 Dothideomycetes genomes: a test case for predicting lifestyles and emergence of pathogens.</title>
        <authorList>
            <person name="Haridas S."/>
            <person name="Albert R."/>
            <person name="Binder M."/>
            <person name="Bloem J."/>
            <person name="Labutti K."/>
            <person name="Salamov A."/>
            <person name="Andreopoulos B."/>
            <person name="Baker S."/>
            <person name="Barry K."/>
            <person name="Bills G."/>
            <person name="Bluhm B."/>
            <person name="Cannon C."/>
            <person name="Castanera R."/>
            <person name="Culley D."/>
            <person name="Daum C."/>
            <person name="Ezra D."/>
            <person name="Gonzalez J."/>
            <person name="Henrissat B."/>
            <person name="Kuo A."/>
            <person name="Liang C."/>
            <person name="Lipzen A."/>
            <person name="Lutzoni F."/>
            <person name="Magnuson J."/>
            <person name="Mondo S."/>
            <person name="Nolan M."/>
            <person name="Ohm R."/>
            <person name="Pangilinan J."/>
            <person name="Park H.-J."/>
            <person name="Ramirez L."/>
            <person name="Alfaro M."/>
            <person name="Sun H."/>
            <person name="Tritt A."/>
            <person name="Yoshinaga Y."/>
            <person name="Zwiers L.-H."/>
            <person name="Turgeon B."/>
            <person name="Goodwin S."/>
            <person name="Spatafora J."/>
            <person name="Crous P."/>
            <person name="Grigoriev I."/>
        </authorList>
    </citation>
    <scope>NUCLEOTIDE SEQUENCE</scope>
    <source>
        <strain evidence="13">CBS 207.26</strain>
    </source>
</reference>
<dbReference type="SUPFAM" id="SSF81631">
    <property type="entry name" value="PAP/OAS1 substrate-binding domain"/>
    <property type="match status" value="1"/>
</dbReference>
<dbReference type="GO" id="GO:0046872">
    <property type="term" value="F:metal ion binding"/>
    <property type="evidence" value="ECO:0007669"/>
    <property type="project" value="UniProtKB-KW"/>
</dbReference>
<keyword evidence="6" id="KW-0963">Cytoplasm</keyword>
<evidence type="ECO:0000256" key="5">
    <source>
        <dbReference type="ARBA" id="ARBA00012388"/>
    </source>
</evidence>
<dbReference type="Pfam" id="PF03828">
    <property type="entry name" value="PAP_assoc"/>
    <property type="match status" value="1"/>
</dbReference>
<feature type="compositionally biased region" description="Polar residues" evidence="10">
    <location>
        <begin position="20"/>
        <end position="41"/>
    </location>
</feature>
<keyword evidence="8" id="KW-0479">Metal-binding</keyword>
<evidence type="ECO:0000256" key="1">
    <source>
        <dbReference type="ARBA" id="ARBA00001936"/>
    </source>
</evidence>
<evidence type="ECO:0000256" key="7">
    <source>
        <dbReference type="ARBA" id="ARBA00022679"/>
    </source>
</evidence>
<evidence type="ECO:0000256" key="3">
    <source>
        <dbReference type="ARBA" id="ARBA00004496"/>
    </source>
</evidence>
<dbReference type="InterPro" id="IPR043519">
    <property type="entry name" value="NT_sf"/>
</dbReference>
<accession>A0A6A6DH45</accession>
<dbReference type="Gene3D" id="1.10.1410.10">
    <property type="match status" value="1"/>
</dbReference>
<dbReference type="Gene3D" id="3.30.460.10">
    <property type="entry name" value="Beta Polymerase, domain 2"/>
    <property type="match status" value="1"/>
</dbReference>
<name>A0A6A6DH45_9PEZI</name>
<dbReference type="EC" id="2.7.7.19" evidence="5"/>
<feature type="compositionally biased region" description="Polar residues" evidence="10">
    <location>
        <begin position="394"/>
        <end position="435"/>
    </location>
</feature>
<proteinExistence type="inferred from homology"/>
<evidence type="ECO:0000313" key="14">
    <source>
        <dbReference type="Proteomes" id="UP000800200"/>
    </source>
</evidence>
<feature type="compositionally biased region" description="Polar residues" evidence="10">
    <location>
        <begin position="133"/>
        <end position="163"/>
    </location>
</feature>
<sequence>MEQGSTQNKENLEDHLRNLILSNVTISSHQTNNRASQQGPQQPYRRNHPRASNRDPQNHFNPIQSPQAAGSHVPGLRGGNSGSPHQRNRRSQVQAAAQSHHQASNQVAVAKPVQNAPNFSHSRHNPRPKQSRQPHQEGQSHQAGQTPIDSAMSRPTAQPTQILQRPHINSVPGTKAPGSPITQHPPRLIGFNTQPQYTNQVYENPVMQIQYLDHIASLEVPKVEITPAELAEKEAFRSYLEEICKKALVEGYSGDIATISLVGFGSLSSGFATPGSDMDLAIVPTWKDPSKESTQIDRDIPRLLERAVLDSELGGRLLTKTRVPILKVCQKPNEELYKALYEERKKWDELPEKERYPPPREPTLPPKPLVEVDGQKSPELVQHEDNTHGFATTRKLSIDTQAPNASETTDPKSASVKTEHSPTSTTKSKETNGNNKEPRHYPEKPWLREKALGPLDFPKTGVGIQCDINFENPLGLHNTHLLRCYSLCDGRVRPMVLFVKAWAKRRKINSSYSGTLSSYGYVLMVLHYLVNVAQPPVCPNLQLLWRPHSVPNRFEEALQEIIVEGYIVRFWRNESEIIHAAKSGLLTQNQQSLGALLRGFFHYYASPNHGYMHGPRPHTFFWTNEVLSLRTPGGIRMKQEKGWTGAKTQIMAGKEVRHRYLFAIEDPFELEHNVARTVTHNGIVAIRDEFRRAWRIISAVGKGMRPEGGLFDEIIEVAPPTPKPVIEEMKEVSIDTVSIEGEDNDKEV</sequence>
<feature type="domain" description="Poly(A) RNA polymerase mitochondrial-like central palm" evidence="12">
    <location>
        <begin position="222"/>
        <end position="332"/>
    </location>
</feature>
<dbReference type="EMBL" id="ML994672">
    <property type="protein sequence ID" value="KAF2178787.1"/>
    <property type="molecule type" value="Genomic_DNA"/>
</dbReference>
<evidence type="ECO:0000256" key="2">
    <source>
        <dbReference type="ARBA" id="ARBA00001946"/>
    </source>
</evidence>
<evidence type="ECO:0000256" key="8">
    <source>
        <dbReference type="ARBA" id="ARBA00022723"/>
    </source>
</evidence>
<dbReference type="GO" id="GO:0050265">
    <property type="term" value="F:RNA uridylyltransferase activity"/>
    <property type="evidence" value="ECO:0007669"/>
    <property type="project" value="TreeGrafter"/>
</dbReference>
<feature type="domain" description="Poly(A) RNA polymerase mitochondrial-like central palm" evidence="12">
    <location>
        <begin position="460"/>
        <end position="486"/>
    </location>
</feature>
<dbReference type="PANTHER" id="PTHR12271">
    <property type="entry name" value="POLY A POLYMERASE CID PAP -RELATED"/>
    <property type="match status" value="1"/>
</dbReference>
<feature type="compositionally biased region" description="Basic and acidic residues" evidence="10">
    <location>
        <begin position="436"/>
        <end position="447"/>
    </location>
</feature>
<evidence type="ECO:0000259" key="12">
    <source>
        <dbReference type="Pfam" id="PF22600"/>
    </source>
</evidence>
<keyword evidence="14" id="KW-1185">Reference proteome</keyword>
<gene>
    <name evidence="13" type="ORF">K469DRAFT_717765</name>
</gene>
<dbReference type="GO" id="GO:0031123">
    <property type="term" value="P:RNA 3'-end processing"/>
    <property type="evidence" value="ECO:0007669"/>
    <property type="project" value="TreeGrafter"/>
</dbReference>
<keyword evidence="9" id="KW-0460">Magnesium</keyword>
<dbReference type="GO" id="GO:0005737">
    <property type="term" value="C:cytoplasm"/>
    <property type="evidence" value="ECO:0007669"/>
    <property type="project" value="UniProtKB-SubCell"/>
</dbReference>
<feature type="compositionally biased region" description="Pro residues" evidence="10">
    <location>
        <begin position="359"/>
        <end position="368"/>
    </location>
</feature>
<evidence type="ECO:0000256" key="4">
    <source>
        <dbReference type="ARBA" id="ARBA00008593"/>
    </source>
</evidence>
<protein>
    <recommendedName>
        <fullName evidence="5">polynucleotide adenylyltransferase</fullName>
        <ecNumber evidence="5">2.7.7.19</ecNumber>
    </recommendedName>
</protein>
<organism evidence="13 14">
    <name type="scientific">Zopfia rhizophila CBS 207.26</name>
    <dbReference type="NCBI Taxonomy" id="1314779"/>
    <lineage>
        <taxon>Eukaryota</taxon>
        <taxon>Fungi</taxon>
        <taxon>Dikarya</taxon>
        <taxon>Ascomycota</taxon>
        <taxon>Pezizomycotina</taxon>
        <taxon>Dothideomycetes</taxon>
        <taxon>Dothideomycetes incertae sedis</taxon>
        <taxon>Zopfiaceae</taxon>
        <taxon>Zopfia</taxon>
    </lineage>
</organism>
<feature type="region of interest" description="Disordered" evidence="10">
    <location>
        <begin position="1"/>
        <end position="186"/>
    </location>
</feature>
<evidence type="ECO:0000256" key="6">
    <source>
        <dbReference type="ARBA" id="ARBA00022490"/>
    </source>
</evidence>
<evidence type="ECO:0000256" key="10">
    <source>
        <dbReference type="SAM" id="MobiDB-lite"/>
    </source>
</evidence>
<dbReference type="SUPFAM" id="SSF81301">
    <property type="entry name" value="Nucleotidyltransferase"/>
    <property type="match status" value="1"/>
</dbReference>
<comment type="cofactor">
    <cofactor evidence="2">
        <name>Mg(2+)</name>
        <dbReference type="ChEBI" id="CHEBI:18420"/>
    </cofactor>
</comment>
<dbReference type="GO" id="GO:1990817">
    <property type="term" value="F:poly(A) RNA polymerase activity"/>
    <property type="evidence" value="ECO:0007669"/>
    <property type="project" value="UniProtKB-EC"/>
</dbReference>
<evidence type="ECO:0000313" key="13">
    <source>
        <dbReference type="EMBL" id="KAF2178787.1"/>
    </source>
</evidence>
<evidence type="ECO:0000259" key="11">
    <source>
        <dbReference type="Pfam" id="PF03828"/>
    </source>
</evidence>
<evidence type="ECO:0000256" key="9">
    <source>
        <dbReference type="ARBA" id="ARBA00022842"/>
    </source>
</evidence>
<dbReference type="Proteomes" id="UP000800200">
    <property type="component" value="Unassembled WGS sequence"/>
</dbReference>
<dbReference type="PANTHER" id="PTHR12271:SF40">
    <property type="entry name" value="POLY(A) RNA POLYMERASE GLD2"/>
    <property type="match status" value="1"/>
</dbReference>
<dbReference type="InterPro" id="IPR002058">
    <property type="entry name" value="PAP_assoc"/>
</dbReference>
<keyword evidence="7" id="KW-0808">Transferase</keyword>
<dbReference type="Pfam" id="PF22600">
    <property type="entry name" value="MTPAP-like_central"/>
    <property type="match status" value="2"/>
</dbReference>
<feature type="compositionally biased region" description="Low complexity" evidence="10">
    <location>
        <begin position="91"/>
        <end position="108"/>
    </location>
</feature>
<feature type="region of interest" description="Disordered" evidence="10">
    <location>
        <begin position="386"/>
        <end position="447"/>
    </location>
</feature>
<feature type="compositionally biased region" description="Polar residues" evidence="10">
    <location>
        <begin position="58"/>
        <end position="68"/>
    </location>
</feature>
<comment type="similarity">
    <text evidence="4">Belongs to the DNA polymerase type-B-like family.</text>
</comment>
<comment type="subcellular location">
    <subcellularLocation>
        <location evidence="3">Cytoplasm</location>
    </subcellularLocation>
</comment>
<comment type="cofactor">
    <cofactor evidence="1">
        <name>Mn(2+)</name>
        <dbReference type="ChEBI" id="CHEBI:29035"/>
    </cofactor>
</comment>
<feature type="compositionally biased region" description="Basic residues" evidence="10">
    <location>
        <begin position="121"/>
        <end position="132"/>
    </location>
</feature>
<dbReference type="InterPro" id="IPR054708">
    <property type="entry name" value="MTPAP-like_central"/>
</dbReference>
<feature type="region of interest" description="Disordered" evidence="10">
    <location>
        <begin position="351"/>
        <end position="372"/>
    </location>
</feature>
<feature type="domain" description="PAP-associated" evidence="11">
    <location>
        <begin position="592"/>
        <end position="672"/>
    </location>
</feature>
<dbReference type="AlphaFoldDB" id="A0A6A6DH45"/>
<dbReference type="OrthoDB" id="407432at2759"/>